<gene>
    <name evidence="3" type="ordered locus">AMIS_42470</name>
</gene>
<feature type="domain" description="Glyoxalase-like" evidence="2">
    <location>
        <begin position="127"/>
        <end position="226"/>
    </location>
</feature>
<dbReference type="SUPFAM" id="SSF54593">
    <property type="entry name" value="Glyoxalase/Bleomycin resistance protein/Dihydroxybiphenyl dioxygenase"/>
    <property type="match status" value="2"/>
</dbReference>
<dbReference type="Pfam" id="PF18029">
    <property type="entry name" value="Glyoxalase_6"/>
    <property type="match status" value="2"/>
</dbReference>
<dbReference type="eggNOG" id="COG0346">
    <property type="taxonomic scope" value="Bacteria"/>
</dbReference>
<evidence type="ECO:0000313" key="4">
    <source>
        <dbReference type="Proteomes" id="UP000007882"/>
    </source>
</evidence>
<name>I0H8Y0_ACTM4</name>
<dbReference type="STRING" id="512565.AMIS_42470"/>
<reference evidence="3 4" key="1">
    <citation type="submission" date="2012-02" db="EMBL/GenBank/DDBJ databases">
        <title>Complete genome sequence of Actinoplanes missouriensis 431 (= NBRC 102363).</title>
        <authorList>
            <person name="Ohnishi Y."/>
            <person name="Ishikawa J."/>
            <person name="Sekine M."/>
            <person name="Hosoyama A."/>
            <person name="Harada T."/>
            <person name="Narita H."/>
            <person name="Hata T."/>
            <person name="Konno Y."/>
            <person name="Tutikane K."/>
            <person name="Fujita N."/>
            <person name="Horinouchi S."/>
            <person name="Hayakawa M."/>
        </authorList>
    </citation>
    <scope>NUCLEOTIDE SEQUENCE [LARGE SCALE GENOMIC DNA]</scope>
    <source>
        <strain evidence="4">ATCC 14538 / DSM 43046 / CBS 188.64 / JCM 3121 / NBRC 102363 / NCIMB 12654 / NRRL B-3342 / UNCC 431</strain>
    </source>
</reference>
<feature type="compositionally biased region" description="Basic and acidic residues" evidence="1">
    <location>
        <begin position="212"/>
        <end position="230"/>
    </location>
</feature>
<evidence type="ECO:0000256" key="1">
    <source>
        <dbReference type="SAM" id="MobiDB-lite"/>
    </source>
</evidence>
<dbReference type="AlphaFoldDB" id="I0H8Y0"/>
<dbReference type="EMBL" id="AP012319">
    <property type="protein sequence ID" value="BAL89467.1"/>
    <property type="molecule type" value="Genomic_DNA"/>
</dbReference>
<keyword evidence="4" id="KW-1185">Reference proteome</keyword>
<organism evidence="3 4">
    <name type="scientific">Actinoplanes missouriensis (strain ATCC 14538 / DSM 43046 / CBS 188.64 / JCM 3121 / NBRC 102363 / NCIMB 12654 / NRRL B-3342 / UNCC 431)</name>
    <dbReference type="NCBI Taxonomy" id="512565"/>
    <lineage>
        <taxon>Bacteria</taxon>
        <taxon>Bacillati</taxon>
        <taxon>Actinomycetota</taxon>
        <taxon>Actinomycetes</taxon>
        <taxon>Micromonosporales</taxon>
        <taxon>Micromonosporaceae</taxon>
        <taxon>Actinoplanes</taxon>
    </lineage>
</organism>
<dbReference type="PANTHER" id="PTHR35908:SF1">
    <property type="entry name" value="CONSERVED PROTEIN"/>
    <property type="match status" value="1"/>
</dbReference>
<dbReference type="PANTHER" id="PTHR35908">
    <property type="entry name" value="HYPOTHETICAL FUSION PROTEIN"/>
    <property type="match status" value="1"/>
</dbReference>
<dbReference type="InterPro" id="IPR041581">
    <property type="entry name" value="Glyoxalase_6"/>
</dbReference>
<dbReference type="KEGG" id="ams:AMIS_42470"/>
<sequence length="230" mass="24932">MASRLSALRFDALDPGHLARFWSGLLGGETTADATLLPGDDTGFAIRFVLSDQPKAGLNQVHFDLSSNLSPQQETVDRALALGARHFDVGQKPEEDHVVLADPEGNEFCVIPAGNRFLAGCPPIGALSCDGTQAVGYFWSRALDWPLVWDQNEETAIRSPRGGPKVSWGGPPLNERTGRNRLRFELVPDGDHQAEAARLITLGATLVGTDEDSTRLADPDGNEFHLRSHQ</sequence>
<protein>
    <recommendedName>
        <fullName evidence="2">Glyoxalase-like domain-containing protein</fullName>
    </recommendedName>
</protein>
<evidence type="ECO:0000313" key="3">
    <source>
        <dbReference type="EMBL" id="BAL89467.1"/>
    </source>
</evidence>
<accession>I0H8Y0</accession>
<evidence type="ECO:0000259" key="2">
    <source>
        <dbReference type="Pfam" id="PF18029"/>
    </source>
</evidence>
<feature type="domain" description="Glyoxalase-like" evidence="2">
    <location>
        <begin position="10"/>
        <end position="111"/>
    </location>
</feature>
<dbReference type="InterPro" id="IPR029068">
    <property type="entry name" value="Glyas_Bleomycin-R_OHBP_Dase"/>
</dbReference>
<dbReference type="PATRIC" id="fig|512565.3.peg.4231"/>
<dbReference type="Proteomes" id="UP000007882">
    <property type="component" value="Chromosome"/>
</dbReference>
<dbReference type="HOGENOM" id="CLU_092691_1_0_11"/>
<feature type="region of interest" description="Disordered" evidence="1">
    <location>
        <begin position="210"/>
        <end position="230"/>
    </location>
</feature>
<proteinExistence type="predicted"/>
<dbReference type="Gene3D" id="3.10.180.10">
    <property type="entry name" value="2,3-Dihydroxybiphenyl 1,2-Dioxygenase, domain 1"/>
    <property type="match status" value="2"/>
</dbReference>
<dbReference type="RefSeq" id="WP_014444361.1">
    <property type="nucleotide sequence ID" value="NC_017093.1"/>
</dbReference>
<dbReference type="OrthoDB" id="3212826at2"/>